<organism evidence="2 3">
    <name type="scientific">Venustampulla echinocandica</name>
    <dbReference type="NCBI Taxonomy" id="2656787"/>
    <lineage>
        <taxon>Eukaryota</taxon>
        <taxon>Fungi</taxon>
        <taxon>Dikarya</taxon>
        <taxon>Ascomycota</taxon>
        <taxon>Pezizomycotina</taxon>
        <taxon>Leotiomycetes</taxon>
        <taxon>Helotiales</taxon>
        <taxon>Pleuroascaceae</taxon>
        <taxon>Venustampulla</taxon>
    </lineage>
</organism>
<feature type="compositionally biased region" description="Gly residues" evidence="1">
    <location>
        <begin position="128"/>
        <end position="176"/>
    </location>
</feature>
<name>A0A370TEI3_9HELO</name>
<gene>
    <name evidence="2" type="ORF">BP5553_08547</name>
</gene>
<keyword evidence="3" id="KW-1185">Reference proteome</keyword>
<feature type="compositionally biased region" description="Acidic residues" evidence="1">
    <location>
        <begin position="192"/>
        <end position="201"/>
    </location>
</feature>
<feature type="region of interest" description="Disordered" evidence="1">
    <location>
        <begin position="121"/>
        <end position="201"/>
    </location>
</feature>
<dbReference type="Proteomes" id="UP000254866">
    <property type="component" value="Unassembled WGS sequence"/>
</dbReference>
<evidence type="ECO:0000256" key="1">
    <source>
        <dbReference type="SAM" id="MobiDB-lite"/>
    </source>
</evidence>
<comment type="caution">
    <text evidence="2">The sequence shown here is derived from an EMBL/GenBank/DDBJ whole genome shotgun (WGS) entry which is preliminary data.</text>
</comment>
<protein>
    <submittedName>
        <fullName evidence="2">Uncharacterized protein</fullName>
    </submittedName>
</protein>
<reference evidence="2 3" key="1">
    <citation type="journal article" date="2018" name="IMA Fungus">
        <title>IMA Genome-F 9: Draft genome sequence of Annulohypoxylon stygium, Aspergillus mulundensis, Berkeleyomyces basicola (syn. Thielaviopsis basicola), Ceratocystis smalleyi, two Cercospora beticola strains, Coleophoma cylindrospora, Fusarium fracticaudum, Phialophora cf. hyalina, and Morchella septimelata.</title>
        <authorList>
            <person name="Wingfield B.D."/>
            <person name="Bills G.F."/>
            <person name="Dong Y."/>
            <person name="Huang W."/>
            <person name="Nel W.J."/>
            <person name="Swalarsk-Parry B.S."/>
            <person name="Vaghefi N."/>
            <person name="Wilken P.M."/>
            <person name="An Z."/>
            <person name="de Beer Z.W."/>
            <person name="De Vos L."/>
            <person name="Chen L."/>
            <person name="Duong T.A."/>
            <person name="Gao Y."/>
            <person name="Hammerbacher A."/>
            <person name="Kikkert J.R."/>
            <person name="Li Y."/>
            <person name="Li H."/>
            <person name="Li K."/>
            <person name="Li Q."/>
            <person name="Liu X."/>
            <person name="Ma X."/>
            <person name="Naidoo K."/>
            <person name="Pethybridge S.J."/>
            <person name="Sun J."/>
            <person name="Steenkamp E.T."/>
            <person name="van der Nest M.A."/>
            <person name="van Wyk S."/>
            <person name="Wingfield M.J."/>
            <person name="Xiong C."/>
            <person name="Yue Q."/>
            <person name="Zhang X."/>
        </authorList>
    </citation>
    <scope>NUCLEOTIDE SEQUENCE [LARGE SCALE GENOMIC DNA]</scope>
    <source>
        <strain evidence="2 3">BP 5553</strain>
    </source>
</reference>
<dbReference type="GeneID" id="43601396"/>
<feature type="region of interest" description="Disordered" evidence="1">
    <location>
        <begin position="41"/>
        <end position="83"/>
    </location>
</feature>
<evidence type="ECO:0000313" key="3">
    <source>
        <dbReference type="Proteomes" id="UP000254866"/>
    </source>
</evidence>
<dbReference type="RefSeq" id="XP_031866601.1">
    <property type="nucleotide sequence ID" value="XM_032017170.1"/>
</dbReference>
<dbReference type="OrthoDB" id="5365739at2759"/>
<dbReference type="STRING" id="2656787.A0A370TEI3"/>
<accession>A0A370TEI3</accession>
<proteinExistence type="predicted"/>
<evidence type="ECO:0000313" key="2">
    <source>
        <dbReference type="EMBL" id="RDL33108.1"/>
    </source>
</evidence>
<sequence length="388" mass="41562">MYKWHMHSAIGRGRPIASDLTRVADGITASLRQFSVSLSRAAEDGGNDAPKPTRSQRSADALKEVSSLAPRPSRGIDARSLAAKPPQAFTIRRMDMSPPGQEYNRPVVRVVQSSRGAYRGQSWTPLGAQGGAAARGGMREGGGAGRGVNRGIGRGVGRGAGRGAGRGVGRGQSGRGGRGKRGGNRQKGQQFQDDEAEEPYNEEEKAYLFNAECGWPAPYNPTTNAESLARVGPPVISSSAGLKETLDYKLQVATRNIAGNYRHAGEHLGRINRGDGVAFFESVEQKDIAQSFKKQQEKEIDGEMAQDFGSAKIGGLSQADRAAMLKAWIGGQYKAPVSADKGDVLGQVDSFLRRNETYLPDDLRKLEKKLSTLLPSMKPKASNPKATV</sequence>
<dbReference type="AlphaFoldDB" id="A0A370TEI3"/>
<dbReference type="EMBL" id="NPIC01000009">
    <property type="protein sequence ID" value="RDL33108.1"/>
    <property type="molecule type" value="Genomic_DNA"/>
</dbReference>